<evidence type="ECO:0000313" key="7">
    <source>
        <dbReference type="Proteomes" id="UP001358417"/>
    </source>
</evidence>
<reference evidence="6 7" key="1">
    <citation type="submission" date="2023-08" db="EMBL/GenBank/DDBJ databases">
        <title>Black Yeasts Isolated from many extreme environments.</title>
        <authorList>
            <person name="Coleine C."/>
            <person name="Stajich J.E."/>
            <person name="Selbmann L."/>
        </authorList>
    </citation>
    <scope>NUCLEOTIDE SEQUENCE [LARGE SCALE GENOMIC DNA]</scope>
    <source>
        <strain evidence="6 7">CCFEE 5792</strain>
    </source>
</reference>
<feature type="compositionally biased region" description="Acidic residues" evidence="3">
    <location>
        <begin position="758"/>
        <end position="782"/>
    </location>
</feature>
<dbReference type="SMART" id="SM00248">
    <property type="entry name" value="ANK"/>
    <property type="match status" value="3"/>
</dbReference>
<feature type="region of interest" description="Disordered" evidence="3">
    <location>
        <begin position="312"/>
        <end position="339"/>
    </location>
</feature>
<dbReference type="EMBL" id="JAVRRD010000002">
    <property type="protein sequence ID" value="KAK5062700.1"/>
    <property type="molecule type" value="Genomic_DNA"/>
</dbReference>
<dbReference type="InterPro" id="IPR036770">
    <property type="entry name" value="Ankyrin_rpt-contain_sf"/>
</dbReference>
<dbReference type="Proteomes" id="UP001358417">
    <property type="component" value="Unassembled WGS sequence"/>
</dbReference>
<dbReference type="Gene3D" id="1.25.40.20">
    <property type="entry name" value="Ankyrin repeat-containing domain"/>
    <property type="match status" value="2"/>
</dbReference>
<dbReference type="GeneID" id="89972952"/>
<accession>A0AAV9NRX2</accession>
<dbReference type="Pfam" id="PF17111">
    <property type="entry name" value="PigL_N"/>
    <property type="match status" value="1"/>
</dbReference>
<feature type="domain" description="Azaphilone pigments biosynthesis cluster protein L N-terminal" evidence="5">
    <location>
        <begin position="2"/>
        <end position="127"/>
    </location>
</feature>
<dbReference type="InterPro" id="IPR031348">
    <property type="entry name" value="PigL_N"/>
</dbReference>
<keyword evidence="1" id="KW-0677">Repeat</keyword>
<feature type="region of interest" description="Disordered" evidence="3">
    <location>
        <begin position="754"/>
        <end position="789"/>
    </location>
</feature>
<evidence type="ECO:0000256" key="2">
    <source>
        <dbReference type="ARBA" id="ARBA00023043"/>
    </source>
</evidence>
<dbReference type="InterPro" id="IPR050745">
    <property type="entry name" value="Multifunctional_regulatory"/>
</dbReference>
<name>A0AAV9NRX2_9EURO</name>
<feature type="compositionally biased region" description="Polar residues" evidence="3">
    <location>
        <begin position="139"/>
        <end position="175"/>
    </location>
</feature>
<evidence type="ECO:0000256" key="4">
    <source>
        <dbReference type="SAM" id="SignalP"/>
    </source>
</evidence>
<keyword evidence="4" id="KW-0732">Signal</keyword>
<evidence type="ECO:0000313" key="6">
    <source>
        <dbReference type="EMBL" id="KAK5062700.1"/>
    </source>
</evidence>
<dbReference type="PANTHER" id="PTHR24189">
    <property type="entry name" value="MYOTROPHIN"/>
    <property type="match status" value="1"/>
</dbReference>
<keyword evidence="7" id="KW-1185">Reference proteome</keyword>
<feature type="region of interest" description="Disordered" evidence="3">
    <location>
        <begin position="139"/>
        <end position="176"/>
    </location>
</feature>
<evidence type="ECO:0000256" key="3">
    <source>
        <dbReference type="SAM" id="MobiDB-lite"/>
    </source>
</evidence>
<dbReference type="SUPFAM" id="SSF48403">
    <property type="entry name" value="Ankyrin repeat"/>
    <property type="match status" value="1"/>
</dbReference>
<evidence type="ECO:0000259" key="5">
    <source>
        <dbReference type="Pfam" id="PF17111"/>
    </source>
</evidence>
<dbReference type="RefSeq" id="XP_064710972.1">
    <property type="nucleotide sequence ID" value="XM_064848348.1"/>
</dbReference>
<comment type="caution">
    <text evidence="6">The sequence shown here is derived from an EMBL/GenBank/DDBJ whole genome shotgun (WGS) entry which is preliminary data.</text>
</comment>
<feature type="signal peptide" evidence="4">
    <location>
        <begin position="1"/>
        <end position="22"/>
    </location>
</feature>
<protein>
    <recommendedName>
        <fullName evidence="5">Azaphilone pigments biosynthesis cluster protein L N-terminal domain-containing protein</fullName>
    </recommendedName>
</protein>
<evidence type="ECO:0000256" key="1">
    <source>
        <dbReference type="ARBA" id="ARBA00022737"/>
    </source>
</evidence>
<sequence>MEAVATVASITALVTVALQSAAQINNILAAIKDGPTEIQQLLEGVHALETALRGTLQATRDAQRISDEYLLELHAISGRCERSIESLKKNLINLCTKRGDGSRAGIRPTGSMGWTSDIKINSFETSIETITRSLSKCVQAPNRQGDSNGANIQGNSSIQESTGQILSMSPSSTTAAHPATDMLFSMRADMQIAQQEQMNALSSLNQNLVDQVQACQDMSVAQSRQIQELLKALGQSLSNQVSTIQITVPNDEIRNDPPQEDSSAERDKIADNAIKRHVENLCSLAKDREGCVESEQAEEIIEELQGLLNLFNAPRRDANPEQHGRKRKAESKDDLEGEVHRKKKRVGIWRKLTGLMTTTDAIQVNGNGRSLKAFHNTIAYELESDAAILSVIATTHHHEETIRASDLRKSFSARATILPKSASFKNKITLSVSQQVTLQGYSSIHPTLTFANIIPFESPVFEIIKAGDLNEFELMLRTGQALLSDCDPEGRSFLTYAYYNSRPEICQFLVENGSDPNPVEVGLDDVYSEYFLPTMSQKYCNWSEVPVERLDRSQKCLKILLEHGADATVRKKVPRYDDCDESWDGGSIVVEMATRSGETSPVFFQQTLRNDIGFIDFEKYRDEMLSEACRGHGTETFNTVRLLLEKGADLNRRNCNGDTAIHTLLKSRRQGKCLSHALRDVIKAGGNIHSKTRSGYTPSQLARRRNDIWVIYGTDRYLWKQNPHWAEWSIALRECGIEQAEIVRMECEAIGALQDRGEYEDDDGEDNDNDGEEGGDDDDADEGVPLYVS</sequence>
<feature type="compositionally biased region" description="Basic and acidic residues" evidence="3">
    <location>
        <begin position="330"/>
        <end position="339"/>
    </location>
</feature>
<feature type="chain" id="PRO_5043810218" description="Azaphilone pigments biosynthesis cluster protein L N-terminal domain-containing protein" evidence="4">
    <location>
        <begin position="23"/>
        <end position="789"/>
    </location>
</feature>
<gene>
    <name evidence="6" type="ORF">LTR84_004774</name>
</gene>
<organism evidence="6 7">
    <name type="scientific">Exophiala bonariae</name>
    <dbReference type="NCBI Taxonomy" id="1690606"/>
    <lineage>
        <taxon>Eukaryota</taxon>
        <taxon>Fungi</taxon>
        <taxon>Dikarya</taxon>
        <taxon>Ascomycota</taxon>
        <taxon>Pezizomycotina</taxon>
        <taxon>Eurotiomycetes</taxon>
        <taxon>Chaetothyriomycetidae</taxon>
        <taxon>Chaetothyriales</taxon>
        <taxon>Herpotrichiellaceae</taxon>
        <taxon>Exophiala</taxon>
    </lineage>
</organism>
<dbReference type="AlphaFoldDB" id="A0AAV9NRX2"/>
<feature type="compositionally biased region" description="Basic and acidic residues" evidence="3">
    <location>
        <begin position="314"/>
        <end position="323"/>
    </location>
</feature>
<dbReference type="InterPro" id="IPR002110">
    <property type="entry name" value="Ankyrin_rpt"/>
</dbReference>
<keyword evidence="2" id="KW-0040">ANK repeat</keyword>
<proteinExistence type="predicted"/>